<organism evidence="2 3">
    <name type="scientific">Colletotrichum sublineola</name>
    <name type="common">Sorghum anthracnose fungus</name>
    <dbReference type="NCBI Taxonomy" id="1173701"/>
    <lineage>
        <taxon>Eukaryota</taxon>
        <taxon>Fungi</taxon>
        <taxon>Dikarya</taxon>
        <taxon>Ascomycota</taxon>
        <taxon>Pezizomycotina</taxon>
        <taxon>Sordariomycetes</taxon>
        <taxon>Hypocreomycetidae</taxon>
        <taxon>Glomerellales</taxon>
        <taxon>Glomerellaceae</taxon>
        <taxon>Colletotrichum</taxon>
        <taxon>Colletotrichum graminicola species complex</taxon>
    </lineage>
</organism>
<evidence type="ECO:0000313" key="2">
    <source>
        <dbReference type="EMBL" id="KDN62707.1"/>
    </source>
</evidence>
<proteinExistence type="predicted"/>
<protein>
    <submittedName>
        <fullName evidence="2">Uncharacterized protein</fullName>
    </submittedName>
</protein>
<dbReference type="Proteomes" id="UP000027238">
    <property type="component" value="Unassembled WGS sequence"/>
</dbReference>
<feature type="compositionally biased region" description="Basic and acidic residues" evidence="1">
    <location>
        <begin position="242"/>
        <end position="259"/>
    </location>
</feature>
<feature type="region of interest" description="Disordered" evidence="1">
    <location>
        <begin position="234"/>
        <end position="259"/>
    </location>
</feature>
<accession>A0A066X1A8</accession>
<name>A0A066X1A8_COLSU</name>
<keyword evidence="3" id="KW-1185">Reference proteome</keyword>
<gene>
    <name evidence="2" type="ORF">CSUB01_08513</name>
</gene>
<reference evidence="3" key="1">
    <citation type="journal article" date="2014" name="Genome Announc.">
        <title>Draft genome sequence of Colletotrichum sublineola, a destructive pathogen of cultivated sorghum.</title>
        <authorList>
            <person name="Baroncelli R."/>
            <person name="Sanz-Martin J.M."/>
            <person name="Rech G.E."/>
            <person name="Sukno S.A."/>
            <person name="Thon M.R."/>
        </authorList>
    </citation>
    <scope>NUCLEOTIDE SEQUENCE [LARGE SCALE GENOMIC DNA]</scope>
    <source>
        <strain evidence="3">TX430BB</strain>
    </source>
</reference>
<dbReference type="AlphaFoldDB" id="A0A066X1A8"/>
<comment type="caution">
    <text evidence="2">The sequence shown here is derived from an EMBL/GenBank/DDBJ whole genome shotgun (WGS) entry which is preliminary data.</text>
</comment>
<dbReference type="HOGENOM" id="CLU_062670_0_0_1"/>
<sequence length="259" mass="29317">MPVPHANGAARPSNRSNTVNYGSSALFQFKADMKDSGGRVWNTIFKDTSWTDEIIKLDVMGGSPLPCLVGGGLKSLYYGKSAKAYLVLFVSDWGGDSFYLKEQFFLSLQDHEYDAEKHEIRFHNSNLVLHIADAIGVTDEGWVMMTDPRKLFHGRRRNNPHTYALYLHDDNLVSIASDAVGGIEKAGKKNISQICSVRLKFREGNPAYRVLGRIDRSRKAVGILEKDEHGREWTRTWGPPRPGDRDARHTRRGDREWIV</sequence>
<evidence type="ECO:0000313" key="3">
    <source>
        <dbReference type="Proteomes" id="UP000027238"/>
    </source>
</evidence>
<dbReference type="eggNOG" id="ENOG502TD73">
    <property type="taxonomic scope" value="Eukaryota"/>
</dbReference>
<dbReference type="EMBL" id="JMSE01001304">
    <property type="protein sequence ID" value="KDN62707.1"/>
    <property type="molecule type" value="Genomic_DNA"/>
</dbReference>
<evidence type="ECO:0000256" key="1">
    <source>
        <dbReference type="SAM" id="MobiDB-lite"/>
    </source>
</evidence>
<dbReference type="OrthoDB" id="4968916at2759"/>
<dbReference type="OMA" id="IALERCN"/>